<dbReference type="WBParaSite" id="NBR_0000504701-mRNA-1">
    <property type="protein sequence ID" value="NBR_0000504701-mRNA-1"/>
    <property type="gene ID" value="NBR_0000504701"/>
</dbReference>
<gene>
    <name evidence="1" type="ORF">NBR_LOCUS5048</name>
</gene>
<dbReference type="EMBL" id="UYSL01010971">
    <property type="protein sequence ID" value="VDL68637.1"/>
    <property type="molecule type" value="Genomic_DNA"/>
</dbReference>
<reference evidence="3" key="1">
    <citation type="submission" date="2017-02" db="UniProtKB">
        <authorList>
            <consortium name="WormBaseParasite"/>
        </authorList>
    </citation>
    <scope>IDENTIFICATION</scope>
</reference>
<dbReference type="Proteomes" id="UP000271162">
    <property type="component" value="Unassembled WGS sequence"/>
</dbReference>
<evidence type="ECO:0000313" key="2">
    <source>
        <dbReference type="Proteomes" id="UP000271162"/>
    </source>
</evidence>
<proteinExistence type="predicted"/>
<dbReference type="AlphaFoldDB" id="A0A0N4XR95"/>
<evidence type="ECO:0000313" key="1">
    <source>
        <dbReference type="EMBL" id="VDL68637.1"/>
    </source>
</evidence>
<reference evidence="1 2" key="2">
    <citation type="submission" date="2018-11" db="EMBL/GenBank/DDBJ databases">
        <authorList>
            <consortium name="Pathogen Informatics"/>
        </authorList>
    </citation>
    <scope>NUCLEOTIDE SEQUENCE [LARGE SCALE GENOMIC DNA]</scope>
</reference>
<protein>
    <submittedName>
        <fullName evidence="1 3">Uncharacterized protein</fullName>
    </submittedName>
</protein>
<keyword evidence="2" id="KW-1185">Reference proteome</keyword>
<sequence>MEFAHCSGEAQHNQIGIKLAVVRPQRLSAIFKLGQAQHSVNGICEIPHCLRLSLCNNSLYKRFLLATYFTIL</sequence>
<name>A0A0N4XR95_NIPBR</name>
<accession>A0A0N4XR95</accession>
<organism evidence="3">
    <name type="scientific">Nippostrongylus brasiliensis</name>
    <name type="common">Rat hookworm</name>
    <dbReference type="NCBI Taxonomy" id="27835"/>
    <lineage>
        <taxon>Eukaryota</taxon>
        <taxon>Metazoa</taxon>
        <taxon>Ecdysozoa</taxon>
        <taxon>Nematoda</taxon>
        <taxon>Chromadorea</taxon>
        <taxon>Rhabditida</taxon>
        <taxon>Rhabditina</taxon>
        <taxon>Rhabditomorpha</taxon>
        <taxon>Strongyloidea</taxon>
        <taxon>Heligmosomidae</taxon>
        <taxon>Nippostrongylus</taxon>
    </lineage>
</organism>
<evidence type="ECO:0000313" key="3">
    <source>
        <dbReference type="WBParaSite" id="NBR_0000504701-mRNA-1"/>
    </source>
</evidence>